<evidence type="ECO:0000256" key="4">
    <source>
        <dbReference type="ARBA" id="ARBA00022695"/>
    </source>
</evidence>
<gene>
    <name evidence="8" type="ORF">DPMN_088305</name>
</gene>
<evidence type="ECO:0000256" key="6">
    <source>
        <dbReference type="ARBA" id="ARBA00022842"/>
    </source>
</evidence>
<evidence type="ECO:0000259" key="7">
    <source>
        <dbReference type="Pfam" id="PF20266"/>
    </source>
</evidence>
<dbReference type="GO" id="GO:0016779">
    <property type="term" value="F:nucleotidyltransferase activity"/>
    <property type="evidence" value="ECO:0007669"/>
    <property type="project" value="UniProtKB-KW"/>
</dbReference>
<reference evidence="8" key="1">
    <citation type="journal article" date="2019" name="bioRxiv">
        <title>The Genome of the Zebra Mussel, Dreissena polymorpha: A Resource for Invasive Species Research.</title>
        <authorList>
            <person name="McCartney M.A."/>
            <person name="Auch B."/>
            <person name="Kono T."/>
            <person name="Mallez S."/>
            <person name="Zhang Y."/>
            <person name="Obille A."/>
            <person name="Becker A."/>
            <person name="Abrahante J.E."/>
            <person name="Garbe J."/>
            <person name="Badalamenti J.P."/>
            <person name="Herman A."/>
            <person name="Mangelson H."/>
            <person name="Liachko I."/>
            <person name="Sullivan S."/>
            <person name="Sone E.D."/>
            <person name="Koren S."/>
            <person name="Silverstein K.A.T."/>
            <person name="Beckman K.B."/>
            <person name="Gohl D.M."/>
        </authorList>
    </citation>
    <scope>NUCLEOTIDE SEQUENCE</scope>
    <source>
        <strain evidence="8">Duluth1</strain>
        <tissue evidence="8">Whole animal</tissue>
    </source>
</reference>
<accession>A0A9D4KUL0</accession>
<evidence type="ECO:0000313" key="9">
    <source>
        <dbReference type="Proteomes" id="UP000828390"/>
    </source>
</evidence>
<keyword evidence="6" id="KW-0460">Magnesium</keyword>
<dbReference type="EMBL" id="JAIWYP010000003">
    <property type="protein sequence ID" value="KAH3846009.1"/>
    <property type="molecule type" value="Genomic_DNA"/>
</dbReference>
<sequence>MAENRRVKQKHTTRKERNVWKTTQDVASNVTDERDFSERLSRFLDHVVVNEHLIQFRRKIMFSREREMTLNHKAHGRDRRAYIFGSQIEGTTTIGMMSDTDILHCFETFRLFLDSENPPIQPHDQQVVIKVTTKGCASQYCFVTMIEPLKQSRLFQNLDPTRDPFDEIVRFFQRDWTKTEGMIPHTVVFDTINRTPVIRWTGKRHGPAESIGNIDSVHACYCKSLPKQCMFVFERPRPGHWPSEKTLKKANKYGVFIVPQGPPKSTNICTYDYFQYQWRISTNLTERLFMFSLDKVHLKAYILTKMIRKELFAPEYQDKLSTFHFKTVFFFAVENTRPDTWREDNLINCVKCILVTLRRFVRCHNCQHFTIANVNLFDGKIDRQEFPKLVDKLTNIINLLRTNIENIQMDNIGTLFMS</sequence>
<evidence type="ECO:0000256" key="5">
    <source>
        <dbReference type="ARBA" id="ARBA00022723"/>
    </source>
</evidence>
<protein>
    <recommendedName>
        <fullName evidence="7">Mab-21-like HhH/H2TH-like domain-containing protein</fullName>
    </recommendedName>
</protein>
<dbReference type="PANTHER" id="PTHR10656:SF42">
    <property type="entry name" value="CYCLIC GMP-AMP SYNTHASE-LIKE PROTEIN-RELATED"/>
    <property type="match status" value="1"/>
</dbReference>
<comment type="similarity">
    <text evidence="2">Belongs to the mab-21 family.</text>
</comment>
<keyword evidence="3" id="KW-0808">Transferase</keyword>
<dbReference type="InterPro" id="IPR046906">
    <property type="entry name" value="Mab-21_HhH/H2TH-like"/>
</dbReference>
<dbReference type="Pfam" id="PF20266">
    <property type="entry name" value="Mab-21_C"/>
    <property type="match status" value="1"/>
</dbReference>
<keyword evidence="4" id="KW-0548">Nucleotidyltransferase</keyword>
<organism evidence="8 9">
    <name type="scientific">Dreissena polymorpha</name>
    <name type="common">Zebra mussel</name>
    <name type="synonym">Mytilus polymorpha</name>
    <dbReference type="NCBI Taxonomy" id="45954"/>
    <lineage>
        <taxon>Eukaryota</taxon>
        <taxon>Metazoa</taxon>
        <taxon>Spiralia</taxon>
        <taxon>Lophotrochozoa</taxon>
        <taxon>Mollusca</taxon>
        <taxon>Bivalvia</taxon>
        <taxon>Autobranchia</taxon>
        <taxon>Heteroconchia</taxon>
        <taxon>Euheterodonta</taxon>
        <taxon>Imparidentia</taxon>
        <taxon>Neoheterodontei</taxon>
        <taxon>Myida</taxon>
        <taxon>Dreissenoidea</taxon>
        <taxon>Dreissenidae</taxon>
        <taxon>Dreissena</taxon>
    </lineage>
</organism>
<evidence type="ECO:0000313" key="8">
    <source>
        <dbReference type="EMBL" id="KAH3846009.1"/>
    </source>
</evidence>
<dbReference type="SMART" id="SM01265">
    <property type="entry name" value="Mab-21"/>
    <property type="match status" value="1"/>
</dbReference>
<name>A0A9D4KUL0_DREPO</name>
<evidence type="ECO:0000256" key="3">
    <source>
        <dbReference type="ARBA" id="ARBA00022679"/>
    </source>
</evidence>
<dbReference type="OrthoDB" id="5950246at2759"/>
<dbReference type="Proteomes" id="UP000828390">
    <property type="component" value="Unassembled WGS sequence"/>
</dbReference>
<comment type="caution">
    <text evidence="8">The sequence shown here is derived from an EMBL/GenBank/DDBJ whole genome shotgun (WGS) entry which is preliminary data.</text>
</comment>
<evidence type="ECO:0000256" key="1">
    <source>
        <dbReference type="ARBA" id="ARBA00001946"/>
    </source>
</evidence>
<dbReference type="PANTHER" id="PTHR10656">
    <property type="entry name" value="CELL FATE DETERMINING PROTEIN MAB21-RELATED"/>
    <property type="match status" value="1"/>
</dbReference>
<dbReference type="AlphaFoldDB" id="A0A9D4KUL0"/>
<comment type="cofactor">
    <cofactor evidence="1">
        <name>Mg(2+)</name>
        <dbReference type="ChEBI" id="CHEBI:18420"/>
    </cofactor>
</comment>
<feature type="domain" description="Mab-21-like HhH/H2TH-like" evidence="7">
    <location>
        <begin position="315"/>
        <end position="393"/>
    </location>
</feature>
<dbReference type="InterPro" id="IPR024810">
    <property type="entry name" value="MAB21L/cGLR"/>
</dbReference>
<keyword evidence="5" id="KW-0479">Metal-binding</keyword>
<proteinExistence type="inferred from homology"/>
<reference evidence="8" key="2">
    <citation type="submission" date="2020-11" db="EMBL/GenBank/DDBJ databases">
        <authorList>
            <person name="McCartney M.A."/>
            <person name="Auch B."/>
            <person name="Kono T."/>
            <person name="Mallez S."/>
            <person name="Becker A."/>
            <person name="Gohl D.M."/>
            <person name="Silverstein K.A.T."/>
            <person name="Koren S."/>
            <person name="Bechman K.B."/>
            <person name="Herman A."/>
            <person name="Abrahante J.E."/>
            <person name="Garbe J."/>
        </authorList>
    </citation>
    <scope>NUCLEOTIDE SEQUENCE</scope>
    <source>
        <strain evidence="8">Duluth1</strain>
        <tissue evidence="8">Whole animal</tissue>
    </source>
</reference>
<evidence type="ECO:0000256" key="2">
    <source>
        <dbReference type="ARBA" id="ARBA00008307"/>
    </source>
</evidence>
<keyword evidence="9" id="KW-1185">Reference proteome</keyword>
<dbReference type="GO" id="GO:0046872">
    <property type="term" value="F:metal ion binding"/>
    <property type="evidence" value="ECO:0007669"/>
    <property type="project" value="UniProtKB-KW"/>
</dbReference>
<dbReference type="Gene3D" id="1.10.1410.40">
    <property type="match status" value="1"/>
</dbReference>